<dbReference type="FunFam" id="3.30.70.270:FF:000001">
    <property type="entry name" value="Diguanylate cyclase domain protein"/>
    <property type="match status" value="1"/>
</dbReference>
<dbReference type="Gene3D" id="3.30.450.20">
    <property type="entry name" value="PAS domain"/>
    <property type="match status" value="2"/>
</dbReference>
<dbReference type="Pfam" id="PF00990">
    <property type="entry name" value="GGDEF"/>
    <property type="match status" value="1"/>
</dbReference>
<dbReference type="RefSeq" id="WP_115225509.1">
    <property type="nucleotide sequence ID" value="NZ_CAWOLO010000001.1"/>
</dbReference>
<dbReference type="Gene3D" id="3.30.70.270">
    <property type="match status" value="1"/>
</dbReference>
<dbReference type="NCBIfam" id="TIGR00229">
    <property type="entry name" value="sensory_box"/>
    <property type="match status" value="1"/>
</dbReference>
<evidence type="ECO:0000313" key="10">
    <source>
        <dbReference type="Proteomes" id="UP000295794"/>
    </source>
</evidence>
<dbReference type="InterPro" id="IPR001633">
    <property type="entry name" value="EAL_dom"/>
</dbReference>
<dbReference type="Gene3D" id="6.10.340.10">
    <property type="match status" value="1"/>
</dbReference>
<evidence type="ECO:0000259" key="2">
    <source>
        <dbReference type="PROSITE" id="PS50112"/>
    </source>
</evidence>
<dbReference type="GO" id="GO:0071111">
    <property type="term" value="F:cyclic-guanylate-specific phosphodiesterase activity"/>
    <property type="evidence" value="ECO:0007669"/>
    <property type="project" value="UniProtKB-EC"/>
</dbReference>
<dbReference type="EC" id="3.1.4.52" evidence="7"/>
<keyword evidence="1" id="KW-0812">Transmembrane</keyword>
<dbReference type="InterPro" id="IPR043128">
    <property type="entry name" value="Rev_trsase/Diguanyl_cyclase"/>
</dbReference>
<proteinExistence type="predicted"/>
<evidence type="ECO:0000259" key="5">
    <source>
        <dbReference type="PROSITE" id="PS50885"/>
    </source>
</evidence>
<dbReference type="Proteomes" id="UP000255108">
    <property type="component" value="Unassembled WGS sequence"/>
</dbReference>
<dbReference type="PROSITE" id="PS50887">
    <property type="entry name" value="GGDEF"/>
    <property type="match status" value="1"/>
</dbReference>
<dbReference type="SUPFAM" id="SSF158472">
    <property type="entry name" value="HAMP domain-like"/>
    <property type="match status" value="1"/>
</dbReference>
<dbReference type="CDD" id="cd06225">
    <property type="entry name" value="HAMP"/>
    <property type="match status" value="1"/>
</dbReference>
<feature type="transmembrane region" description="Helical" evidence="1">
    <location>
        <begin position="162"/>
        <end position="183"/>
    </location>
</feature>
<dbReference type="InterPro" id="IPR013655">
    <property type="entry name" value="PAS_fold_3"/>
</dbReference>
<evidence type="ECO:0000313" key="9">
    <source>
        <dbReference type="Proteomes" id="UP000255108"/>
    </source>
</evidence>
<evidence type="ECO:0000313" key="8">
    <source>
        <dbReference type="EMBL" id="TCU89983.1"/>
    </source>
</evidence>
<name>A0A377Q2Q9_9NEIS</name>
<feature type="domain" description="PAS" evidence="2">
    <location>
        <begin position="239"/>
        <end position="312"/>
    </location>
</feature>
<dbReference type="OrthoDB" id="9813903at2"/>
<dbReference type="InterPro" id="IPR029787">
    <property type="entry name" value="Nucleotide_cyclase"/>
</dbReference>
<dbReference type="CDD" id="cd00130">
    <property type="entry name" value="PAS"/>
    <property type="match status" value="2"/>
</dbReference>
<dbReference type="EMBL" id="UGHR01000001">
    <property type="protein sequence ID" value="STQ89010.1"/>
    <property type="molecule type" value="Genomic_DNA"/>
</dbReference>
<dbReference type="Pfam" id="PF12860">
    <property type="entry name" value="PAS_7"/>
    <property type="match status" value="1"/>
</dbReference>
<dbReference type="EMBL" id="SMBT01000001">
    <property type="protein sequence ID" value="TCU89983.1"/>
    <property type="molecule type" value="Genomic_DNA"/>
</dbReference>
<dbReference type="SUPFAM" id="SSF141868">
    <property type="entry name" value="EAL domain-like"/>
    <property type="match status" value="1"/>
</dbReference>
<sequence length="942" mass="106009">MASLPFFNSLRTRLIVVSTLVQCTILAILLLNTSRIWSEMATHATEVRVQELSRLLNAAFATPLSTGNLAQAADLLEGIRTAEGIDYIILLNNKKQIIAARGWDIAHPLPPVDKLSLEKNLPALIHAATPIEFAGEPYGELRFGISTEIMRGGVNQLLMQNAITMVVGILLSALMMGLFGIWLSRHIHRLIKAAENAAQGNYNNVAPIPHGQDEISQLTRRFNEMTSLIKERIDSLVMNEEKFHTIANYTHSTELWLSPEEGRLVWINDSVTRLSGYSVNECMLLGDFPLSLTMPEERSRVTETLKQALEHRSVIQDFEFRAVRRDGQPFWASVSWQPIYDSNENYLGLRASIRDNSELKEDRLSLRKAVIELRQIQSLGQSYLSRAESERARLTALLSAMRFGVLFVDNDNRVVFHNPAFCDLWGLGPGNQLPGKPIGQILQIAENRPALGDIIANYLEELALSDDKVDFGELSMNDGRVITQHGFRVLDSQGTANGRMWIYEDVTQQRELSEHMIKLAERDALTGLYNRHRFQQELDRMVSEADRKQSAMALVFFDLDEFKHVNDTFGHGVGDDLLKCIAQTIGTQVRRHEVFSRLGGDEFAILVPDCNEFEVSKLAERIVSSISQIPFTVEGHVLRPSSSVGVALFPNHASNSLELVAHADSAMYQAKSAGKSTWRMYRQDADPSRSAITRLSWKDRITEALENNGLELHFQGIYYPRTRKLAHLEALVRMKDMQKPDEIIMPGLFIPHAEKTGKIIDIDRWVIRTTIELLGKKANIPSIAINISGRSFDEPEMPEYISQQLKLHKVNPARLLVELTETAAVSDIRDAERFIDALRATGCTVCLDDFGTGFASFAYLKQLKADVLKIDGFFIKDLISDHDSQVFVRGMVSMAHEMGKTTIAEFVENEAIFNMLIELGIDQVQGYYLDKPMKDHPGLNII</sequence>
<dbReference type="PANTHER" id="PTHR44757:SF4">
    <property type="entry name" value="DIGUANYLATE CYCLASE DGCE-RELATED"/>
    <property type="match status" value="1"/>
</dbReference>
<dbReference type="SMART" id="SM00267">
    <property type="entry name" value="GGDEF"/>
    <property type="match status" value="1"/>
</dbReference>
<dbReference type="PANTHER" id="PTHR44757">
    <property type="entry name" value="DIGUANYLATE CYCLASE DGCP"/>
    <property type="match status" value="1"/>
</dbReference>
<keyword evidence="10" id="KW-1185">Reference proteome</keyword>
<dbReference type="Pfam" id="PF00672">
    <property type="entry name" value="HAMP"/>
    <property type="match status" value="1"/>
</dbReference>
<dbReference type="SMART" id="SM00052">
    <property type="entry name" value="EAL"/>
    <property type="match status" value="1"/>
</dbReference>
<dbReference type="InterPro" id="IPR000700">
    <property type="entry name" value="PAS-assoc_C"/>
</dbReference>
<feature type="domain" description="GGDEF" evidence="6">
    <location>
        <begin position="550"/>
        <end position="683"/>
    </location>
</feature>
<dbReference type="GO" id="GO:0016020">
    <property type="term" value="C:membrane"/>
    <property type="evidence" value="ECO:0007669"/>
    <property type="project" value="InterPro"/>
</dbReference>
<dbReference type="PROSITE" id="PS50883">
    <property type="entry name" value="EAL"/>
    <property type="match status" value="1"/>
</dbReference>
<dbReference type="InterPro" id="IPR035919">
    <property type="entry name" value="EAL_sf"/>
</dbReference>
<keyword evidence="7" id="KW-0378">Hydrolase</keyword>
<feature type="domain" description="EAL" evidence="4">
    <location>
        <begin position="694"/>
        <end position="942"/>
    </location>
</feature>
<protein>
    <submittedName>
        <fullName evidence="7">Cyclic di-GMP phosphodiesterase Gmr</fullName>
        <ecNumber evidence="7">3.1.4.52</ecNumber>
    </submittedName>
    <submittedName>
        <fullName evidence="8">PAS domain S-box-containing protein/diguanylate cyclase (GGDEF)-like protein</fullName>
    </submittedName>
</protein>
<feature type="transmembrane region" description="Helical" evidence="1">
    <location>
        <begin position="12"/>
        <end position="31"/>
    </location>
</feature>
<reference evidence="8 10" key="2">
    <citation type="submission" date="2019-03" db="EMBL/GenBank/DDBJ databases">
        <title>Genomic Encyclopedia of Type Strains, Phase IV (KMG-IV): sequencing the most valuable type-strain genomes for metagenomic binning, comparative biology and taxonomic classification.</title>
        <authorList>
            <person name="Goeker M."/>
        </authorList>
    </citation>
    <scope>NUCLEOTIDE SEQUENCE [LARGE SCALE GENOMIC DNA]</scope>
    <source>
        <strain evidence="8 10">DSM 3764</strain>
    </source>
</reference>
<dbReference type="InterPro" id="IPR052155">
    <property type="entry name" value="Biofilm_reg_signaling"/>
</dbReference>
<dbReference type="SUPFAM" id="SSF55073">
    <property type="entry name" value="Nucleotide cyclase"/>
    <property type="match status" value="1"/>
</dbReference>
<feature type="domain" description="HAMP" evidence="5">
    <location>
        <begin position="181"/>
        <end position="234"/>
    </location>
</feature>
<dbReference type="PROSITE" id="PS50885">
    <property type="entry name" value="HAMP"/>
    <property type="match status" value="1"/>
</dbReference>
<dbReference type="Gene3D" id="3.20.20.450">
    <property type="entry name" value="EAL domain"/>
    <property type="match status" value="1"/>
</dbReference>
<evidence type="ECO:0000259" key="4">
    <source>
        <dbReference type="PROSITE" id="PS50883"/>
    </source>
</evidence>
<keyword evidence="1" id="KW-1133">Transmembrane helix</keyword>
<dbReference type="InterPro" id="IPR001610">
    <property type="entry name" value="PAC"/>
</dbReference>
<dbReference type="PROSITE" id="PS50112">
    <property type="entry name" value="PAS"/>
    <property type="match status" value="1"/>
</dbReference>
<accession>A0A377Q2Q9</accession>
<organism evidence="7 9">
    <name type="scientific">Iodobacter fluviatilis</name>
    <dbReference type="NCBI Taxonomy" id="537"/>
    <lineage>
        <taxon>Bacteria</taxon>
        <taxon>Pseudomonadati</taxon>
        <taxon>Pseudomonadota</taxon>
        <taxon>Betaproteobacteria</taxon>
        <taxon>Neisseriales</taxon>
        <taxon>Chitinibacteraceae</taxon>
        <taxon>Iodobacter</taxon>
    </lineage>
</organism>
<dbReference type="AlphaFoldDB" id="A0A377Q2Q9"/>
<dbReference type="InterPro" id="IPR000014">
    <property type="entry name" value="PAS"/>
</dbReference>
<dbReference type="InterPro" id="IPR035965">
    <property type="entry name" value="PAS-like_dom_sf"/>
</dbReference>
<dbReference type="SMART" id="SM00304">
    <property type="entry name" value="HAMP"/>
    <property type="match status" value="1"/>
</dbReference>
<evidence type="ECO:0000313" key="7">
    <source>
        <dbReference type="EMBL" id="STQ89010.1"/>
    </source>
</evidence>
<dbReference type="SUPFAM" id="SSF55785">
    <property type="entry name" value="PYP-like sensor domain (PAS domain)"/>
    <property type="match status" value="2"/>
</dbReference>
<dbReference type="SMART" id="SM00086">
    <property type="entry name" value="PAC"/>
    <property type="match status" value="1"/>
</dbReference>
<dbReference type="GO" id="GO:0007165">
    <property type="term" value="P:signal transduction"/>
    <property type="evidence" value="ECO:0007669"/>
    <property type="project" value="InterPro"/>
</dbReference>
<dbReference type="CDD" id="cd01949">
    <property type="entry name" value="GGDEF"/>
    <property type="match status" value="1"/>
</dbReference>
<feature type="domain" description="PAC" evidence="3">
    <location>
        <begin position="316"/>
        <end position="368"/>
    </location>
</feature>
<dbReference type="Pfam" id="PF08447">
    <property type="entry name" value="PAS_3"/>
    <property type="match status" value="1"/>
</dbReference>
<dbReference type="InterPro" id="IPR003660">
    <property type="entry name" value="HAMP_dom"/>
</dbReference>
<reference evidence="7 9" key="1">
    <citation type="submission" date="2018-06" db="EMBL/GenBank/DDBJ databases">
        <authorList>
            <consortium name="Pathogen Informatics"/>
            <person name="Doyle S."/>
        </authorList>
    </citation>
    <scope>NUCLEOTIDE SEQUENCE [LARGE SCALE GENOMIC DNA]</scope>
    <source>
        <strain evidence="7 9">NCTC11159</strain>
    </source>
</reference>
<keyword evidence="1" id="KW-0472">Membrane</keyword>
<dbReference type="NCBIfam" id="TIGR00254">
    <property type="entry name" value="GGDEF"/>
    <property type="match status" value="1"/>
</dbReference>
<dbReference type="PROSITE" id="PS50113">
    <property type="entry name" value="PAC"/>
    <property type="match status" value="1"/>
</dbReference>
<dbReference type="SMART" id="SM00091">
    <property type="entry name" value="PAS"/>
    <property type="match status" value="2"/>
</dbReference>
<dbReference type="CDD" id="cd01948">
    <property type="entry name" value="EAL"/>
    <property type="match status" value="1"/>
</dbReference>
<evidence type="ECO:0000259" key="3">
    <source>
        <dbReference type="PROSITE" id="PS50113"/>
    </source>
</evidence>
<dbReference type="Pfam" id="PF00563">
    <property type="entry name" value="EAL"/>
    <property type="match status" value="1"/>
</dbReference>
<gene>
    <name evidence="7" type="primary">gmr_1</name>
    <name evidence="8" type="ORF">EV682_1012</name>
    <name evidence="7" type="ORF">NCTC11159_00021</name>
</gene>
<evidence type="ECO:0000259" key="6">
    <source>
        <dbReference type="PROSITE" id="PS50887"/>
    </source>
</evidence>
<evidence type="ECO:0000256" key="1">
    <source>
        <dbReference type="SAM" id="Phobius"/>
    </source>
</evidence>
<dbReference type="InterPro" id="IPR000160">
    <property type="entry name" value="GGDEF_dom"/>
</dbReference>
<dbReference type="Proteomes" id="UP000295794">
    <property type="component" value="Unassembled WGS sequence"/>
</dbReference>